<keyword evidence="2" id="KW-0175">Coiled coil</keyword>
<dbReference type="PANTHER" id="PTHR31088:SF6">
    <property type="entry name" value="PHAGE SHOCK PROTEIN A"/>
    <property type="match status" value="1"/>
</dbReference>
<evidence type="ECO:0000256" key="1">
    <source>
        <dbReference type="ARBA" id="ARBA00043985"/>
    </source>
</evidence>
<proteinExistence type="inferred from homology"/>
<evidence type="ECO:0000313" key="3">
    <source>
        <dbReference type="EMBL" id="MDF3832813.1"/>
    </source>
</evidence>
<dbReference type="EMBL" id="JARJLM010000130">
    <property type="protein sequence ID" value="MDF3832813.1"/>
    <property type="molecule type" value="Genomic_DNA"/>
</dbReference>
<sequence>MTTEGLGNRVKRLLTANVHALVSSLESRTPQAVLEQYLREFDDVIAQARVALGQQEAAKHQAAKAIARINNEIERLDEQVAVALNRGDEAAARAGTERQIDLEDQLGTLNTSLQEAVEKSTATESDLLGLRAKRAEMEQALAGMIAAHAAGHAGGGGGGPAFNAGVRAEQLEQGFNRTMTSATGVAGLGVGRSGADASLLKRLETLHREQRIDERLERLKAGRDGNRS</sequence>
<organism evidence="3 4">
    <name type="scientific">Cupriavidus basilensis</name>
    <dbReference type="NCBI Taxonomy" id="68895"/>
    <lineage>
        <taxon>Bacteria</taxon>
        <taxon>Pseudomonadati</taxon>
        <taxon>Pseudomonadota</taxon>
        <taxon>Betaproteobacteria</taxon>
        <taxon>Burkholderiales</taxon>
        <taxon>Burkholderiaceae</taxon>
        <taxon>Cupriavidus</taxon>
    </lineage>
</organism>
<dbReference type="Pfam" id="PF04012">
    <property type="entry name" value="PspA_IM30"/>
    <property type="match status" value="1"/>
</dbReference>
<protein>
    <submittedName>
        <fullName evidence="3">PspA/IM30 family protein</fullName>
    </submittedName>
</protein>
<accession>A0ABT6AK65</accession>
<dbReference type="RefSeq" id="WP_276264321.1">
    <property type="nucleotide sequence ID" value="NZ_JARJLM010000130.1"/>
</dbReference>
<name>A0ABT6AK65_9BURK</name>
<dbReference type="Proteomes" id="UP001216674">
    <property type="component" value="Unassembled WGS sequence"/>
</dbReference>
<comment type="similarity">
    <text evidence="1">Belongs to the PspA/Vipp/IM30 family.</text>
</comment>
<feature type="coiled-coil region" evidence="2">
    <location>
        <begin position="59"/>
        <end position="86"/>
    </location>
</feature>
<evidence type="ECO:0000313" key="4">
    <source>
        <dbReference type="Proteomes" id="UP001216674"/>
    </source>
</evidence>
<dbReference type="PANTHER" id="PTHR31088">
    <property type="entry name" value="MEMBRANE-ASSOCIATED PROTEIN VIPP1, CHLOROPLASTIC"/>
    <property type="match status" value="1"/>
</dbReference>
<reference evidence="3 4" key="1">
    <citation type="submission" date="2023-03" db="EMBL/GenBank/DDBJ databases">
        <title>Draft assemblies of triclosan tolerant bacteria isolated from returned activated sludge.</title>
        <authorList>
            <person name="Van Hamelsveld S."/>
        </authorList>
    </citation>
    <scope>NUCLEOTIDE SEQUENCE [LARGE SCALE GENOMIC DNA]</scope>
    <source>
        <strain evidence="3 4">GW210010_S58</strain>
    </source>
</reference>
<dbReference type="InterPro" id="IPR007157">
    <property type="entry name" value="PspA_VIPP1"/>
</dbReference>
<keyword evidence="4" id="KW-1185">Reference proteome</keyword>
<gene>
    <name evidence="3" type="ORF">P3W85_07620</name>
</gene>
<evidence type="ECO:0000256" key="2">
    <source>
        <dbReference type="SAM" id="Coils"/>
    </source>
</evidence>
<comment type="caution">
    <text evidence="3">The sequence shown here is derived from an EMBL/GenBank/DDBJ whole genome shotgun (WGS) entry which is preliminary data.</text>
</comment>